<evidence type="ECO:0000256" key="3">
    <source>
        <dbReference type="ARBA" id="ARBA00022771"/>
    </source>
</evidence>
<keyword evidence="4" id="KW-0862">Zinc</keyword>
<dbReference type="InterPro" id="IPR037353">
    <property type="entry name" value="ASH2"/>
</dbReference>
<dbReference type="GO" id="GO:0005634">
    <property type="term" value="C:nucleus"/>
    <property type="evidence" value="ECO:0007669"/>
    <property type="project" value="UniProtKB-SubCell"/>
</dbReference>
<dbReference type="Pfam" id="PF21257">
    <property type="entry name" value="PHD_ash2p_like"/>
    <property type="match status" value="1"/>
</dbReference>
<evidence type="ECO:0000256" key="5">
    <source>
        <dbReference type="ARBA" id="ARBA00023242"/>
    </source>
</evidence>
<evidence type="ECO:0000313" key="9">
    <source>
        <dbReference type="Proteomes" id="UP001620626"/>
    </source>
</evidence>
<dbReference type="PANTHER" id="PTHR10598">
    <property type="entry name" value="SET1/ASH2 HISTONE METHYLTRANSFERASE COMPLEX SUBUNIT ASH2"/>
    <property type="match status" value="1"/>
</dbReference>
<dbReference type="PROSITE" id="PS01359">
    <property type="entry name" value="ZF_PHD_1"/>
    <property type="match status" value="1"/>
</dbReference>
<evidence type="ECO:0000256" key="1">
    <source>
        <dbReference type="ARBA" id="ARBA00004123"/>
    </source>
</evidence>
<keyword evidence="3" id="KW-0863">Zinc-finger</keyword>
<dbReference type="InterPro" id="IPR019786">
    <property type="entry name" value="Zinc_finger_PHD-type_CS"/>
</dbReference>
<dbReference type="SUPFAM" id="SSF57903">
    <property type="entry name" value="FYVE/PHD zinc finger"/>
    <property type="match status" value="1"/>
</dbReference>
<keyword evidence="5" id="KW-0539">Nucleus</keyword>
<feature type="compositionally biased region" description="Low complexity" evidence="6">
    <location>
        <begin position="19"/>
        <end position="40"/>
    </location>
</feature>
<comment type="subcellular location">
    <subcellularLocation>
        <location evidence="1">Nucleus</location>
    </subcellularLocation>
</comment>
<dbReference type="PANTHER" id="PTHR10598:SF0">
    <property type="entry name" value="SET1_ASH2 HISTONE METHYLTRANSFERASE COMPLEX SUBUNIT ASH2"/>
    <property type="match status" value="1"/>
</dbReference>
<evidence type="ECO:0000259" key="7">
    <source>
        <dbReference type="PROSITE" id="PS50188"/>
    </source>
</evidence>
<sequence length="744" mass="81985">MRLRTASTQQQKKVPAGVRTAARASSTTPTPISSSSAPSREFSRESSSRPPDGTASPLFGLQHDRQQQQQQGPMFSASSVCYCNGERQMGNLEVHCALCKRWFHQNCFQDLKDFGGLPFMVSYVFHCRNCSSDGREKWAIKSATFSHMCVMALANLTLEHRLRTEADGPKSAEDGAANSTKYFSVEDEIIPYMEKHWEYLSTTARRQKKTWHQTIARTLQKDIELFEPDSTNTQSAFVGANQQPQAVGAATVGSETGDEATATAAQQPTQQQHHRCAFALRERDLFRIGPMHEAIMQLSKRHTSTVSAASTPTAVEKELLGLGTSEADVLQSGALSDLAGGPKTRGASKRKAAAALAVSCTSSVSGGPTAGSATNGEANGKSSLGNGSASKKSKLTAASNEFSSMQLLGAASGVFVDVPFNREGYRYYLVEKDPNILNREKFDMEELHNNTRAVQIPSHIYRLAIPPFVTLSPNDRAHQLIVESDNLTVTGFEGHSVVRATHSVSHGSWFYEMLFLAQPSYSHVRVGWAQANAILQASLGYGKFGYSWRSKRGTVFHDAYGKHFHGRDFRQGDVIGCLIVLPSPEEIAAQGFAPSDVMPASRKDCDLIKFKQTYFFEEKDEPQQAQQRLKPLQGSKIEFFLNGESVGVAYEDIFFGHYFPAISLFQSARVRFNFGPKFRHAPPAIRKGTAQPMSARPEQQQVEQALADAVFMTVNVEELVQRNEDYFAALAAKDSQQQQQLTNK</sequence>
<evidence type="ECO:0000313" key="8">
    <source>
        <dbReference type="EMBL" id="KAL3071768.1"/>
    </source>
</evidence>
<dbReference type="InterPro" id="IPR003877">
    <property type="entry name" value="SPRY_dom"/>
</dbReference>
<feature type="compositionally biased region" description="Low complexity" evidence="6">
    <location>
        <begin position="260"/>
        <end position="271"/>
    </location>
</feature>
<dbReference type="SUPFAM" id="SSF49899">
    <property type="entry name" value="Concanavalin A-like lectins/glucanases"/>
    <property type="match status" value="1"/>
</dbReference>
<dbReference type="SMART" id="SM00249">
    <property type="entry name" value="PHD"/>
    <property type="match status" value="1"/>
</dbReference>
<dbReference type="InterPro" id="IPR011011">
    <property type="entry name" value="Znf_FYVE_PHD"/>
</dbReference>
<dbReference type="AlphaFoldDB" id="A0ABD2I6G8"/>
<name>A0ABD2I6G8_9BILA</name>
<dbReference type="Gene3D" id="2.60.120.920">
    <property type="match status" value="1"/>
</dbReference>
<evidence type="ECO:0000256" key="2">
    <source>
        <dbReference type="ARBA" id="ARBA00022723"/>
    </source>
</evidence>
<keyword evidence="2" id="KW-0479">Metal-binding</keyword>
<evidence type="ECO:0000256" key="6">
    <source>
        <dbReference type="SAM" id="MobiDB-lite"/>
    </source>
</evidence>
<dbReference type="PROSITE" id="PS50188">
    <property type="entry name" value="B302_SPRY"/>
    <property type="match status" value="1"/>
</dbReference>
<gene>
    <name evidence="8" type="ORF">niasHT_038836</name>
</gene>
<dbReference type="Proteomes" id="UP001620626">
    <property type="component" value="Unassembled WGS sequence"/>
</dbReference>
<comment type="caution">
    <text evidence="8">The sequence shown here is derived from an EMBL/GenBank/DDBJ whole genome shotgun (WGS) entry which is preliminary data.</text>
</comment>
<reference evidence="8 9" key="1">
    <citation type="submission" date="2024-10" db="EMBL/GenBank/DDBJ databases">
        <authorList>
            <person name="Kim D."/>
        </authorList>
    </citation>
    <scope>NUCLEOTIDE SEQUENCE [LARGE SCALE GENOMIC DNA]</scope>
    <source>
        <strain evidence="8">BH-2024</strain>
    </source>
</reference>
<evidence type="ECO:0000256" key="4">
    <source>
        <dbReference type="ARBA" id="ARBA00022833"/>
    </source>
</evidence>
<dbReference type="Pfam" id="PF21198">
    <property type="entry name" value="ASH2L-like_WH"/>
    <property type="match status" value="1"/>
</dbReference>
<dbReference type="EMBL" id="JBICBT010001356">
    <property type="protein sequence ID" value="KAL3071768.1"/>
    <property type="molecule type" value="Genomic_DNA"/>
</dbReference>
<dbReference type="GO" id="GO:0008270">
    <property type="term" value="F:zinc ion binding"/>
    <property type="evidence" value="ECO:0007669"/>
    <property type="project" value="UniProtKB-KW"/>
</dbReference>
<organism evidence="8 9">
    <name type="scientific">Heterodera trifolii</name>
    <dbReference type="NCBI Taxonomy" id="157864"/>
    <lineage>
        <taxon>Eukaryota</taxon>
        <taxon>Metazoa</taxon>
        <taxon>Ecdysozoa</taxon>
        <taxon>Nematoda</taxon>
        <taxon>Chromadorea</taxon>
        <taxon>Rhabditida</taxon>
        <taxon>Tylenchina</taxon>
        <taxon>Tylenchomorpha</taxon>
        <taxon>Tylenchoidea</taxon>
        <taxon>Heteroderidae</taxon>
        <taxon>Heteroderinae</taxon>
        <taxon>Heterodera</taxon>
    </lineage>
</organism>
<dbReference type="InterPro" id="IPR001870">
    <property type="entry name" value="B30.2/SPRY"/>
</dbReference>
<feature type="compositionally biased region" description="Polar residues" evidence="6">
    <location>
        <begin position="1"/>
        <end position="12"/>
    </location>
</feature>
<dbReference type="InterPro" id="IPR049455">
    <property type="entry name" value="ASH2-like_PHD"/>
</dbReference>
<accession>A0ABD2I6G8</accession>
<feature type="region of interest" description="Disordered" evidence="6">
    <location>
        <begin position="362"/>
        <end position="391"/>
    </location>
</feature>
<protein>
    <recommendedName>
        <fullName evidence="7">B30.2/SPRY domain-containing protein</fullName>
    </recommendedName>
</protein>
<dbReference type="Gene3D" id="3.90.980.20">
    <property type="match status" value="1"/>
</dbReference>
<feature type="compositionally biased region" description="Polar residues" evidence="6">
    <location>
        <begin position="362"/>
        <end position="387"/>
    </location>
</feature>
<dbReference type="SMART" id="SM00449">
    <property type="entry name" value="SPRY"/>
    <property type="match status" value="1"/>
</dbReference>
<dbReference type="CDD" id="cd12872">
    <property type="entry name" value="SPRY_Ash2"/>
    <property type="match status" value="1"/>
</dbReference>
<keyword evidence="9" id="KW-1185">Reference proteome</keyword>
<dbReference type="InterPro" id="IPR013320">
    <property type="entry name" value="ConA-like_dom_sf"/>
</dbReference>
<feature type="domain" description="B30.2/SPRY" evidence="7">
    <location>
        <begin position="448"/>
        <end position="679"/>
    </location>
</feature>
<proteinExistence type="predicted"/>
<feature type="region of interest" description="Disordered" evidence="6">
    <location>
        <begin position="247"/>
        <end position="272"/>
    </location>
</feature>
<dbReference type="InterPro" id="IPR001965">
    <property type="entry name" value="Znf_PHD"/>
</dbReference>
<feature type="region of interest" description="Disordered" evidence="6">
    <location>
        <begin position="1"/>
        <end position="59"/>
    </location>
</feature>
<dbReference type="InterPro" id="IPR043136">
    <property type="entry name" value="B30.2/SPRY_sf"/>
</dbReference>
<dbReference type="InterPro" id="IPR053835">
    <property type="entry name" value="ASH2L-like_WH"/>
</dbReference>